<feature type="compositionally biased region" description="Basic and acidic residues" evidence="1">
    <location>
        <begin position="129"/>
        <end position="154"/>
    </location>
</feature>
<dbReference type="Proteomes" id="UP001460270">
    <property type="component" value="Unassembled WGS sequence"/>
</dbReference>
<dbReference type="GO" id="GO:0098968">
    <property type="term" value="P:neurotransmitter receptor transport postsynaptic membrane to endosome"/>
    <property type="evidence" value="ECO:0007669"/>
    <property type="project" value="TreeGrafter"/>
</dbReference>
<sequence>MLKFQTEDDEKTGEKVLTCYLLPQQPSPSLENLLQNSVDDSWTDSNLNRVSVIQFNEETKAEGLQRRATPHPSELKVMKKVIEERRHEAYTSKPDGEDDDPDSHDKRLSDTSNQSHDSQASNSTASATSHEDRSEVPKAPQRDMVDGHVHHHEEELDEMEVEYIEPTVHFAEEPIIRGGEEDEDDVK</sequence>
<dbReference type="GO" id="GO:0005912">
    <property type="term" value="C:adherens junction"/>
    <property type="evidence" value="ECO:0007669"/>
    <property type="project" value="TreeGrafter"/>
</dbReference>
<organism evidence="2 3">
    <name type="scientific">Mugilogobius chulae</name>
    <name type="common">yellowstripe goby</name>
    <dbReference type="NCBI Taxonomy" id="88201"/>
    <lineage>
        <taxon>Eukaryota</taxon>
        <taxon>Metazoa</taxon>
        <taxon>Chordata</taxon>
        <taxon>Craniata</taxon>
        <taxon>Vertebrata</taxon>
        <taxon>Euteleostomi</taxon>
        <taxon>Actinopterygii</taxon>
        <taxon>Neopterygii</taxon>
        <taxon>Teleostei</taxon>
        <taxon>Neoteleostei</taxon>
        <taxon>Acanthomorphata</taxon>
        <taxon>Gobiaria</taxon>
        <taxon>Gobiiformes</taxon>
        <taxon>Gobioidei</taxon>
        <taxon>Gobiidae</taxon>
        <taxon>Gobionellinae</taxon>
        <taxon>Mugilogobius</taxon>
    </lineage>
</organism>
<feature type="compositionally biased region" description="Basic and acidic residues" evidence="1">
    <location>
        <begin position="73"/>
        <end position="90"/>
    </location>
</feature>
<evidence type="ECO:0000256" key="1">
    <source>
        <dbReference type="SAM" id="MobiDB-lite"/>
    </source>
</evidence>
<reference evidence="3" key="1">
    <citation type="submission" date="2024-04" db="EMBL/GenBank/DDBJ databases">
        <title>Salinicola lusitanus LLJ914,a marine bacterium isolated from the Okinawa Trough.</title>
        <authorList>
            <person name="Li J."/>
        </authorList>
    </citation>
    <scope>NUCLEOTIDE SEQUENCE [LARGE SCALE GENOMIC DNA]</scope>
</reference>
<keyword evidence="3" id="KW-1185">Reference proteome</keyword>
<dbReference type="GO" id="GO:0098609">
    <property type="term" value="P:cell-cell adhesion"/>
    <property type="evidence" value="ECO:0007669"/>
    <property type="project" value="TreeGrafter"/>
</dbReference>
<dbReference type="GO" id="GO:0043113">
    <property type="term" value="P:receptor clustering"/>
    <property type="evidence" value="ECO:0007669"/>
    <property type="project" value="TreeGrafter"/>
</dbReference>
<dbReference type="PANTHER" id="PTHR23119">
    <property type="entry name" value="DISCS LARGE"/>
    <property type="match status" value="1"/>
</dbReference>
<dbReference type="InterPro" id="IPR050614">
    <property type="entry name" value="Synaptic_Scaffolding_LAP-MAGUK"/>
</dbReference>
<dbReference type="AlphaFoldDB" id="A0AAW0MT17"/>
<gene>
    <name evidence="2" type="ORF">WMY93_029892</name>
</gene>
<name>A0AAW0MT17_9GOBI</name>
<dbReference type="EMBL" id="JBBPFD010000022">
    <property type="protein sequence ID" value="KAK7881483.1"/>
    <property type="molecule type" value="Genomic_DNA"/>
</dbReference>
<protein>
    <submittedName>
        <fullName evidence="2">Uncharacterized protein</fullName>
    </submittedName>
</protein>
<dbReference type="GO" id="GO:0045197">
    <property type="term" value="P:establishment or maintenance of epithelial cell apical/basal polarity"/>
    <property type="evidence" value="ECO:0007669"/>
    <property type="project" value="TreeGrafter"/>
</dbReference>
<feature type="region of interest" description="Disordered" evidence="1">
    <location>
        <begin position="56"/>
        <end position="187"/>
    </location>
</feature>
<evidence type="ECO:0000313" key="3">
    <source>
        <dbReference type="Proteomes" id="UP001460270"/>
    </source>
</evidence>
<dbReference type="GO" id="GO:0014069">
    <property type="term" value="C:postsynaptic density"/>
    <property type="evidence" value="ECO:0007669"/>
    <property type="project" value="TreeGrafter"/>
</dbReference>
<dbReference type="PANTHER" id="PTHR23119:SF57">
    <property type="entry name" value="PROTEIN SCRIBBLE HOMOLOG"/>
    <property type="match status" value="1"/>
</dbReference>
<accession>A0AAW0MT17</accession>
<feature type="compositionally biased region" description="Basic and acidic residues" evidence="1">
    <location>
        <begin position="170"/>
        <end position="179"/>
    </location>
</feature>
<comment type="caution">
    <text evidence="2">The sequence shown here is derived from an EMBL/GenBank/DDBJ whole genome shotgun (WGS) entry which is preliminary data.</text>
</comment>
<proteinExistence type="predicted"/>
<feature type="compositionally biased region" description="Low complexity" evidence="1">
    <location>
        <begin position="118"/>
        <end position="128"/>
    </location>
</feature>
<dbReference type="GO" id="GO:0016323">
    <property type="term" value="C:basolateral plasma membrane"/>
    <property type="evidence" value="ECO:0007669"/>
    <property type="project" value="TreeGrafter"/>
</dbReference>
<dbReference type="GO" id="GO:0098887">
    <property type="term" value="P:neurotransmitter receptor transport, endosome to postsynaptic membrane"/>
    <property type="evidence" value="ECO:0007669"/>
    <property type="project" value="TreeGrafter"/>
</dbReference>
<dbReference type="GO" id="GO:0019901">
    <property type="term" value="F:protein kinase binding"/>
    <property type="evidence" value="ECO:0007669"/>
    <property type="project" value="TreeGrafter"/>
</dbReference>
<evidence type="ECO:0000313" key="2">
    <source>
        <dbReference type="EMBL" id="KAK7881483.1"/>
    </source>
</evidence>
<dbReference type="GO" id="GO:0045211">
    <property type="term" value="C:postsynaptic membrane"/>
    <property type="evidence" value="ECO:0007669"/>
    <property type="project" value="TreeGrafter"/>
</dbReference>